<proteinExistence type="predicted"/>
<dbReference type="Proteomes" id="UP000272238">
    <property type="component" value="Unassembled WGS sequence"/>
</dbReference>
<dbReference type="EMBL" id="RBZN01000003">
    <property type="protein sequence ID" value="RKQ19578.1"/>
    <property type="molecule type" value="Genomic_DNA"/>
</dbReference>
<reference evidence="1 2" key="1">
    <citation type="journal article" date="2016" name="Antonie Van Leeuwenhoek">
        <title>Lysinibacillus endophyticus sp. nov., an indole-3-acetic acid producing endophytic bacterium isolated from corn root (Zea mays cv. Xinken-5).</title>
        <authorList>
            <person name="Yu J."/>
            <person name="Guan X."/>
            <person name="Liu C."/>
            <person name="Xiang W."/>
            <person name="Yu Z."/>
            <person name="Liu X."/>
            <person name="Wang G."/>
        </authorList>
    </citation>
    <scope>NUCLEOTIDE SEQUENCE [LARGE SCALE GENOMIC DNA]</scope>
    <source>
        <strain evidence="1 2">DSM 100506</strain>
    </source>
</reference>
<dbReference type="Gene3D" id="2.40.128.110">
    <property type="entry name" value="Lipid/polyisoprenoid-binding, YceI-like"/>
    <property type="match status" value="1"/>
</dbReference>
<dbReference type="InterPro" id="IPR036761">
    <property type="entry name" value="TTHA0802/YceI-like_sf"/>
</dbReference>
<dbReference type="AlphaFoldDB" id="A0A494ZA83"/>
<evidence type="ECO:0000313" key="2">
    <source>
        <dbReference type="Proteomes" id="UP000272238"/>
    </source>
</evidence>
<dbReference type="SUPFAM" id="SSF101874">
    <property type="entry name" value="YceI-like"/>
    <property type="match status" value="1"/>
</dbReference>
<name>A0A494ZA83_9BACL</name>
<gene>
    <name evidence="1" type="ORF">D8M03_02595</name>
</gene>
<protein>
    <submittedName>
        <fullName evidence="1">YceI family protein</fullName>
    </submittedName>
</protein>
<accession>A0A494ZA83</accession>
<sequence length="59" mass="6684">MYFTSNEIISIDECTYNLNGDLTIKEVTNPITFTTIQWSHEKSLGLKKYGLLGKKGISK</sequence>
<organism evidence="1 2">
    <name type="scientific">Ureibacillus endophyticus</name>
    <dbReference type="NCBI Taxonomy" id="1978490"/>
    <lineage>
        <taxon>Bacteria</taxon>
        <taxon>Bacillati</taxon>
        <taxon>Bacillota</taxon>
        <taxon>Bacilli</taxon>
        <taxon>Bacillales</taxon>
        <taxon>Caryophanaceae</taxon>
        <taxon>Ureibacillus</taxon>
    </lineage>
</organism>
<keyword evidence="2" id="KW-1185">Reference proteome</keyword>
<comment type="caution">
    <text evidence="1">The sequence shown here is derived from an EMBL/GenBank/DDBJ whole genome shotgun (WGS) entry which is preliminary data.</text>
</comment>
<evidence type="ECO:0000313" key="1">
    <source>
        <dbReference type="EMBL" id="RKQ19578.1"/>
    </source>
</evidence>